<dbReference type="Proteomes" id="UP000071859">
    <property type="component" value="Unassembled WGS sequence"/>
</dbReference>
<proteinExistence type="predicted"/>
<dbReference type="EMBL" id="FCOX02000092">
    <property type="protein sequence ID" value="SAL05819.1"/>
    <property type="molecule type" value="Genomic_DNA"/>
</dbReference>
<name>A0A158EG11_9BURK</name>
<evidence type="ECO:0000313" key="1">
    <source>
        <dbReference type="EMBL" id="SAL05819.1"/>
    </source>
</evidence>
<organism evidence="1 2">
    <name type="scientific">Caballeronia calidae</name>
    <dbReference type="NCBI Taxonomy" id="1777139"/>
    <lineage>
        <taxon>Bacteria</taxon>
        <taxon>Pseudomonadati</taxon>
        <taxon>Pseudomonadota</taxon>
        <taxon>Betaproteobacteria</taxon>
        <taxon>Burkholderiales</taxon>
        <taxon>Burkholderiaceae</taxon>
        <taxon>Caballeronia</taxon>
    </lineage>
</organism>
<protein>
    <submittedName>
        <fullName evidence="1">Transposase IS66</fullName>
    </submittedName>
</protein>
<comment type="caution">
    <text evidence="1">The sequence shown here is derived from an EMBL/GenBank/DDBJ whole genome shotgun (WGS) entry which is preliminary data.</text>
</comment>
<gene>
    <name evidence="1" type="ORF">AWB78_07716</name>
</gene>
<keyword evidence="2" id="KW-1185">Reference proteome</keyword>
<accession>A0A158EG11</accession>
<dbReference type="AlphaFoldDB" id="A0A158EG11"/>
<sequence>MHRNGEDISEQLPVEFKWTVRQTPRSEWACRHSEQHAEHTPVVLAPMPAQRQTPVTRAHWVIRPSDK</sequence>
<reference evidence="1" key="1">
    <citation type="submission" date="2016-01" db="EMBL/GenBank/DDBJ databases">
        <authorList>
            <person name="Peeters C."/>
        </authorList>
    </citation>
    <scope>NUCLEOTIDE SEQUENCE</scope>
    <source>
        <strain evidence="1">LMG 29321</strain>
    </source>
</reference>
<evidence type="ECO:0000313" key="2">
    <source>
        <dbReference type="Proteomes" id="UP000071859"/>
    </source>
</evidence>